<organism evidence="5 6">
    <name type="scientific">Cnephaeus nilssonii</name>
    <name type="common">Northern bat</name>
    <name type="synonym">Eptesicus nilssonii</name>
    <dbReference type="NCBI Taxonomy" id="3371016"/>
    <lineage>
        <taxon>Eukaryota</taxon>
        <taxon>Metazoa</taxon>
        <taxon>Chordata</taxon>
        <taxon>Craniata</taxon>
        <taxon>Vertebrata</taxon>
        <taxon>Euteleostomi</taxon>
        <taxon>Mammalia</taxon>
        <taxon>Eutheria</taxon>
        <taxon>Laurasiatheria</taxon>
        <taxon>Chiroptera</taxon>
        <taxon>Yangochiroptera</taxon>
        <taxon>Vespertilionidae</taxon>
        <taxon>Cnephaeus</taxon>
    </lineage>
</organism>
<name>A0AA40HX22_CNENI</name>
<accession>A0AA40HX22</accession>
<feature type="domain" description="Choline/carnitine acyltransferase" evidence="4">
    <location>
        <begin position="73"/>
        <end position="160"/>
    </location>
</feature>
<dbReference type="InterPro" id="IPR000542">
    <property type="entry name" value="Carn_acyl_trans"/>
</dbReference>
<dbReference type="InterPro" id="IPR042231">
    <property type="entry name" value="Cho/carn_acyl_trans_2"/>
</dbReference>
<evidence type="ECO:0000313" key="6">
    <source>
        <dbReference type="Proteomes" id="UP001177744"/>
    </source>
</evidence>
<dbReference type="GO" id="GO:0006635">
    <property type="term" value="P:fatty acid beta-oxidation"/>
    <property type="evidence" value="ECO:0007669"/>
    <property type="project" value="TreeGrafter"/>
</dbReference>
<dbReference type="EMBL" id="JAULJE010000009">
    <property type="protein sequence ID" value="KAK1338965.1"/>
    <property type="molecule type" value="Genomic_DNA"/>
</dbReference>
<dbReference type="GO" id="GO:0016020">
    <property type="term" value="C:membrane"/>
    <property type="evidence" value="ECO:0007669"/>
    <property type="project" value="UniProtKB-SubCell"/>
</dbReference>
<proteinExistence type="predicted"/>
<reference evidence="5" key="1">
    <citation type="submission" date="2023-06" db="EMBL/GenBank/DDBJ databases">
        <title>Reference genome for the Northern bat (Eptesicus nilssonii), a most northern bat species.</title>
        <authorList>
            <person name="Laine V.N."/>
            <person name="Pulliainen A.T."/>
            <person name="Lilley T.M."/>
        </authorList>
    </citation>
    <scope>NUCLEOTIDE SEQUENCE</scope>
    <source>
        <strain evidence="5">BLF_Eptnil</strain>
        <tissue evidence="5">Kidney</tissue>
    </source>
</reference>
<keyword evidence="3" id="KW-0808">Transferase</keyword>
<dbReference type="GO" id="GO:0004095">
    <property type="term" value="F:carnitine O-palmitoyltransferase activity"/>
    <property type="evidence" value="ECO:0007669"/>
    <property type="project" value="TreeGrafter"/>
</dbReference>
<dbReference type="GO" id="GO:0005739">
    <property type="term" value="C:mitochondrion"/>
    <property type="evidence" value="ECO:0007669"/>
    <property type="project" value="TreeGrafter"/>
</dbReference>
<dbReference type="PANTHER" id="PTHR22589:SF51">
    <property type="entry name" value="CARNITINE O-PALMITOYLTRANSFERASE 2, MITOCHONDRIAL"/>
    <property type="match status" value="1"/>
</dbReference>
<dbReference type="AlphaFoldDB" id="A0AA40HX22"/>
<dbReference type="Gene3D" id="1.20.1280.180">
    <property type="match status" value="1"/>
</dbReference>
<evidence type="ECO:0000256" key="3">
    <source>
        <dbReference type="ARBA" id="ARBA00023315"/>
    </source>
</evidence>
<keyword evidence="2" id="KW-0472">Membrane</keyword>
<comment type="subcellular location">
    <subcellularLocation>
        <location evidence="1">Membrane</location>
    </subcellularLocation>
</comment>
<gene>
    <name evidence="5" type="ORF">QTO34_019634</name>
</gene>
<keyword evidence="3" id="KW-0012">Acyltransferase</keyword>
<evidence type="ECO:0000259" key="4">
    <source>
        <dbReference type="Pfam" id="PF00755"/>
    </source>
</evidence>
<dbReference type="Proteomes" id="UP001177744">
    <property type="component" value="Unassembled WGS sequence"/>
</dbReference>
<dbReference type="Pfam" id="PF00755">
    <property type="entry name" value="Carn_acyltransf"/>
    <property type="match status" value="1"/>
</dbReference>
<dbReference type="Gene3D" id="3.30.559.70">
    <property type="entry name" value="Choline/Carnitine o-acyltransferase, domain 2"/>
    <property type="match status" value="1"/>
</dbReference>
<dbReference type="SUPFAM" id="SSF52777">
    <property type="entry name" value="CoA-dependent acyltransferases"/>
    <property type="match status" value="1"/>
</dbReference>
<comment type="caution">
    <text evidence="5">The sequence shown here is derived from an EMBL/GenBank/DDBJ whole genome shotgun (WGS) entry which is preliminary data.</text>
</comment>
<evidence type="ECO:0000256" key="1">
    <source>
        <dbReference type="ARBA" id="ARBA00004370"/>
    </source>
</evidence>
<dbReference type="InterPro" id="IPR039551">
    <property type="entry name" value="Cho/carn_acyl_trans"/>
</dbReference>
<sequence length="171" mass="19175">MGSSGKQKNFARILKIGLEKNCTIKLTLPAGLLEPEAFHLSPAKRTQLRFVPPSLSWYGAYLVNAYPLDMSQPSQDELFTDDKARHLLVLCKGHFYVFNVLDQNGNIVSTSEIQAHLKYILSDNSPAPEFPLAYLPSENRDIWAELRQKLVSGGDEETLRKGLCCVLSLPR</sequence>
<evidence type="ECO:0000313" key="5">
    <source>
        <dbReference type="EMBL" id="KAK1338965.1"/>
    </source>
</evidence>
<evidence type="ECO:0000256" key="2">
    <source>
        <dbReference type="ARBA" id="ARBA00023136"/>
    </source>
</evidence>
<keyword evidence="6" id="KW-1185">Reference proteome</keyword>
<protein>
    <recommendedName>
        <fullName evidence="4">Choline/carnitine acyltransferase domain-containing protein</fullName>
    </recommendedName>
</protein>
<dbReference type="PANTHER" id="PTHR22589">
    <property type="entry name" value="CARNITINE O-ACYLTRANSFERASE"/>
    <property type="match status" value="1"/>
</dbReference>